<reference evidence="1 2" key="1">
    <citation type="submission" date="2016-10" db="EMBL/GenBank/DDBJ databases">
        <authorList>
            <person name="de Groot N.N."/>
        </authorList>
    </citation>
    <scope>NUCLEOTIDE SEQUENCE [LARGE SCALE GENOMIC DNA]</scope>
    <source>
        <strain evidence="1 2">LMG 23650</strain>
    </source>
</reference>
<organism evidence="1 2">
    <name type="scientific">Paraburkholderia megapolitana</name>
    <dbReference type="NCBI Taxonomy" id="420953"/>
    <lineage>
        <taxon>Bacteria</taxon>
        <taxon>Pseudomonadati</taxon>
        <taxon>Pseudomonadota</taxon>
        <taxon>Betaproteobacteria</taxon>
        <taxon>Burkholderiales</taxon>
        <taxon>Burkholderiaceae</taxon>
        <taxon>Paraburkholderia</taxon>
    </lineage>
</organism>
<dbReference type="Proteomes" id="UP000199548">
    <property type="component" value="Unassembled WGS sequence"/>
</dbReference>
<keyword evidence="2" id="KW-1185">Reference proteome</keyword>
<evidence type="ECO:0000313" key="2">
    <source>
        <dbReference type="Proteomes" id="UP000199548"/>
    </source>
</evidence>
<proteinExistence type="predicted"/>
<sequence length="266" mass="29585">MMQNLAAGALVKETLLTTLGGLPLTGLEFNANYLASLVTLKRQRLAKSSRPAGDFIAPRAAHDVYRQCAREAVDVPDFSELSVGQQANVTSALARITDLFPEWTLCFSVPVEIRLCDSILSWTSSFVPQQIMLGPRAFEENSLLEELLIHEYSHVWMGFIREIADMHDYRNPGVFVLPSGTRGKDARGVIFAGMFATSVCIYLERKLKYGSATGGEMLRLEHLHSYRLGCIEMLDGSPHLNALGRDIVSRMKSCFEVKHCQTNSDI</sequence>
<gene>
    <name evidence="1" type="ORF">SAMN05192543_11723</name>
</gene>
<dbReference type="STRING" id="420953.SAMN05192543_11723"/>
<dbReference type="AlphaFoldDB" id="A0A1I3W9D2"/>
<dbReference type="EMBL" id="FOQU01000017">
    <property type="protein sequence ID" value="SFK04105.1"/>
    <property type="molecule type" value="Genomic_DNA"/>
</dbReference>
<dbReference type="OrthoDB" id="5187444at2"/>
<protein>
    <recommendedName>
        <fullName evidence="3">HEXXH motif-containing protein</fullName>
    </recommendedName>
</protein>
<evidence type="ECO:0000313" key="1">
    <source>
        <dbReference type="EMBL" id="SFK04105.1"/>
    </source>
</evidence>
<accession>A0A1I3W9D2</accession>
<name>A0A1I3W9D2_9BURK</name>
<evidence type="ECO:0008006" key="3">
    <source>
        <dbReference type="Google" id="ProtNLM"/>
    </source>
</evidence>
<dbReference type="RefSeq" id="WP_091020543.1">
    <property type="nucleotide sequence ID" value="NZ_CP041744.1"/>
</dbReference>